<dbReference type="AlphaFoldDB" id="A0A7S2ID77"/>
<feature type="region of interest" description="Disordered" evidence="1">
    <location>
        <begin position="241"/>
        <end position="267"/>
    </location>
</feature>
<evidence type="ECO:0000313" key="2">
    <source>
        <dbReference type="EMBL" id="CAD9516073.1"/>
    </source>
</evidence>
<proteinExistence type="predicted"/>
<reference evidence="2" key="1">
    <citation type="submission" date="2021-01" db="EMBL/GenBank/DDBJ databases">
        <authorList>
            <person name="Corre E."/>
            <person name="Pelletier E."/>
            <person name="Niang G."/>
            <person name="Scheremetjew M."/>
            <person name="Finn R."/>
            <person name="Kale V."/>
            <person name="Holt S."/>
            <person name="Cochrane G."/>
            <person name="Meng A."/>
            <person name="Brown T."/>
            <person name="Cohen L."/>
        </authorList>
    </citation>
    <scope>NUCLEOTIDE SEQUENCE</scope>
    <source>
        <strain evidence="2">CCMP2222</strain>
    </source>
</reference>
<protein>
    <submittedName>
        <fullName evidence="2">Uncharacterized protein</fullName>
    </submittedName>
</protein>
<evidence type="ECO:0000256" key="1">
    <source>
        <dbReference type="SAM" id="MobiDB-lite"/>
    </source>
</evidence>
<organism evidence="2">
    <name type="scientific">Alexandrium andersonii</name>
    <dbReference type="NCBI Taxonomy" id="327968"/>
    <lineage>
        <taxon>Eukaryota</taxon>
        <taxon>Sar</taxon>
        <taxon>Alveolata</taxon>
        <taxon>Dinophyceae</taxon>
        <taxon>Gonyaulacales</taxon>
        <taxon>Pyrocystaceae</taxon>
        <taxon>Alexandrium</taxon>
    </lineage>
</organism>
<name>A0A7S2ID77_9DINO</name>
<feature type="compositionally biased region" description="Low complexity" evidence="1">
    <location>
        <begin position="249"/>
        <end position="258"/>
    </location>
</feature>
<sequence length="267" mass="29359">MPLTTSHGVFTSSRAFRNVSQSDINRLYFNSDKEENFAGRMLSEADRSDSLHHVLEMGHKDTKYLKKRLRTAPAMDRTCSRYYGDYFAKTLAERGFNAGLADSYRKINGDSSYSLAPSFSTGTLYHETFDGHSPEKMRESKPPPQGYSRALTQTLTSSEENYEVLSQAHRLHSGQVQTPRAKEQPPDLILLPGSVVGDSYRTTYSRKHTNSAADVSASRYFSSTVSSADLGASFGGFGLTRASTAGSPCRPRASSACGSRRRSTSSS</sequence>
<gene>
    <name evidence="2" type="ORF">AAND1436_LOCUS40460</name>
</gene>
<accession>A0A7S2ID77</accession>
<dbReference type="EMBL" id="HBGQ01084828">
    <property type="protein sequence ID" value="CAD9516073.1"/>
    <property type="molecule type" value="Transcribed_RNA"/>
</dbReference>